<dbReference type="RefSeq" id="WP_176531674.1">
    <property type="nucleotide sequence ID" value="NZ_CP088022.1"/>
</dbReference>
<dbReference type="AlphaFoldDB" id="A0A973WNN9"/>
<protein>
    <submittedName>
        <fullName evidence="1">Uncharacterized protein</fullName>
    </submittedName>
</protein>
<sequence length="61" mass="6740">MSQSFKVGDLVRKRAGYEYPGIIVSVFTTRAGAVRYVVEADHPGFAGMLHIFNGEQLQPRA</sequence>
<reference evidence="1" key="1">
    <citation type="submission" date="2020-06" db="EMBL/GenBank/DDBJ databases">
        <title>Whole Genome Sequence of Bradyrhizobium sp. Strain 66S1MB.</title>
        <authorList>
            <person name="Bromfield E."/>
            <person name="Cloutier S."/>
        </authorList>
    </citation>
    <scope>NUCLEOTIDE SEQUENCE</scope>
    <source>
        <strain evidence="1">66S1MB</strain>
    </source>
</reference>
<accession>A0A973WNN9</accession>
<comment type="caution">
    <text evidence="1">The sequence shown here is derived from an EMBL/GenBank/DDBJ whole genome shotgun (WGS) entry which is preliminary data.</text>
</comment>
<dbReference type="EMBL" id="JABWSX010000001">
    <property type="protein sequence ID" value="NVL08104.1"/>
    <property type="molecule type" value="Genomic_DNA"/>
</dbReference>
<name>A0A973WNN9_9BRAD</name>
<organism evidence="1">
    <name type="scientific">Bradyrhizobium quebecense</name>
    <dbReference type="NCBI Taxonomy" id="2748629"/>
    <lineage>
        <taxon>Bacteria</taxon>
        <taxon>Pseudomonadati</taxon>
        <taxon>Pseudomonadota</taxon>
        <taxon>Alphaproteobacteria</taxon>
        <taxon>Hyphomicrobiales</taxon>
        <taxon>Nitrobacteraceae</taxon>
        <taxon>Bradyrhizobium</taxon>
    </lineage>
</organism>
<evidence type="ECO:0000313" key="1">
    <source>
        <dbReference type="EMBL" id="NVL08104.1"/>
    </source>
</evidence>
<proteinExistence type="predicted"/>
<gene>
    <name evidence="1" type="ORF">HU230_20580</name>
</gene>